<reference evidence="9 10" key="1">
    <citation type="journal article" date="2015" name="Nature">
        <title>rRNA introns, odd ribosomes, and small enigmatic genomes across a large radiation of phyla.</title>
        <authorList>
            <person name="Brown C.T."/>
            <person name="Hug L.A."/>
            <person name="Thomas B.C."/>
            <person name="Sharon I."/>
            <person name="Castelle C.J."/>
            <person name="Singh A."/>
            <person name="Wilkins M.J."/>
            <person name="Williams K.H."/>
            <person name="Banfield J.F."/>
        </authorList>
    </citation>
    <scope>NUCLEOTIDE SEQUENCE [LARGE SCALE GENOMIC DNA]</scope>
</reference>
<evidence type="ECO:0000313" key="9">
    <source>
        <dbReference type="EMBL" id="KKU58562.1"/>
    </source>
</evidence>
<dbReference type="PANTHER" id="PTHR33908:SF3">
    <property type="entry name" value="UNDECAPRENYL PHOSPHATE-ALPHA-4-AMINO-4-DEOXY-L-ARABINOSE ARABINOSYL TRANSFERASE"/>
    <property type="match status" value="1"/>
</dbReference>
<keyword evidence="3" id="KW-0328">Glycosyltransferase</keyword>
<dbReference type="GO" id="GO:0005886">
    <property type="term" value="C:plasma membrane"/>
    <property type="evidence" value="ECO:0007669"/>
    <property type="project" value="UniProtKB-SubCell"/>
</dbReference>
<evidence type="ECO:0000313" key="10">
    <source>
        <dbReference type="Proteomes" id="UP000034307"/>
    </source>
</evidence>
<keyword evidence="5 8" id="KW-0812">Transmembrane</keyword>
<evidence type="ECO:0000256" key="5">
    <source>
        <dbReference type="ARBA" id="ARBA00022692"/>
    </source>
</evidence>
<evidence type="ECO:0000256" key="1">
    <source>
        <dbReference type="ARBA" id="ARBA00004651"/>
    </source>
</evidence>
<dbReference type="GO" id="GO:0010041">
    <property type="term" value="P:response to iron(III) ion"/>
    <property type="evidence" value="ECO:0007669"/>
    <property type="project" value="TreeGrafter"/>
</dbReference>
<evidence type="ECO:0000256" key="3">
    <source>
        <dbReference type="ARBA" id="ARBA00022676"/>
    </source>
</evidence>
<feature type="transmembrane region" description="Helical" evidence="8">
    <location>
        <begin position="81"/>
        <end position="98"/>
    </location>
</feature>
<keyword evidence="7 8" id="KW-0472">Membrane</keyword>
<feature type="transmembrane region" description="Helical" evidence="8">
    <location>
        <begin position="56"/>
        <end position="74"/>
    </location>
</feature>
<feature type="transmembrane region" description="Helical" evidence="8">
    <location>
        <begin position="146"/>
        <end position="164"/>
    </location>
</feature>
<dbReference type="GO" id="GO:0009103">
    <property type="term" value="P:lipopolysaccharide biosynthetic process"/>
    <property type="evidence" value="ECO:0007669"/>
    <property type="project" value="UniProtKB-ARBA"/>
</dbReference>
<dbReference type="InterPro" id="IPR050297">
    <property type="entry name" value="LipidA_mod_glycosyltrf_83"/>
</dbReference>
<dbReference type="GO" id="GO:0016763">
    <property type="term" value="F:pentosyltransferase activity"/>
    <property type="evidence" value="ECO:0007669"/>
    <property type="project" value="TreeGrafter"/>
</dbReference>
<keyword evidence="4" id="KW-0808">Transferase</keyword>
<feature type="non-terminal residue" evidence="9">
    <location>
        <position position="174"/>
    </location>
</feature>
<evidence type="ECO:0000256" key="7">
    <source>
        <dbReference type="ARBA" id="ARBA00023136"/>
    </source>
</evidence>
<evidence type="ECO:0008006" key="11">
    <source>
        <dbReference type="Google" id="ProtNLM"/>
    </source>
</evidence>
<comment type="subcellular location">
    <subcellularLocation>
        <location evidence="1">Cell membrane</location>
        <topology evidence="1">Multi-pass membrane protein</topology>
    </subcellularLocation>
</comment>
<evidence type="ECO:0000256" key="6">
    <source>
        <dbReference type="ARBA" id="ARBA00022989"/>
    </source>
</evidence>
<feature type="transmembrane region" description="Helical" evidence="8">
    <location>
        <begin position="118"/>
        <end position="137"/>
    </location>
</feature>
<dbReference type="STRING" id="1618358.UX80_C0001G0001"/>
<accession>A0A0G1RN73</accession>
<comment type="caution">
    <text evidence="9">The sequence shown here is derived from an EMBL/GenBank/DDBJ whole genome shotgun (WGS) entry which is preliminary data.</text>
</comment>
<keyword evidence="2" id="KW-1003">Cell membrane</keyword>
<dbReference type="AlphaFoldDB" id="A0A0G1RN73"/>
<evidence type="ECO:0000256" key="2">
    <source>
        <dbReference type="ARBA" id="ARBA00022475"/>
    </source>
</evidence>
<dbReference type="EMBL" id="LCNO01000001">
    <property type="protein sequence ID" value="KKU58562.1"/>
    <property type="molecule type" value="Genomic_DNA"/>
</dbReference>
<name>A0A0G1RN73_9BACT</name>
<evidence type="ECO:0000256" key="4">
    <source>
        <dbReference type="ARBA" id="ARBA00022679"/>
    </source>
</evidence>
<protein>
    <recommendedName>
        <fullName evidence="11">Glycosyltransferase RgtA/B/C/D-like domain-containing protein</fullName>
    </recommendedName>
</protein>
<evidence type="ECO:0000256" key="8">
    <source>
        <dbReference type="SAM" id="Phobius"/>
    </source>
</evidence>
<gene>
    <name evidence="9" type="ORF">UX80_C0001G0001</name>
</gene>
<keyword evidence="6 8" id="KW-1133">Transmembrane helix</keyword>
<organism evidence="9 10">
    <name type="scientific">Candidatus Amesbacteria bacterium GW2011_GWA2_47_11b</name>
    <dbReference type="NCBI Taxonomy" id="1618358"/>
    <lineage>
        <taxon>Bacteria</taxon>
        <taxon>Candidatus Amesiibacteriota</taxon>
    </lineage>
</organism>
<sequence>MLLLAALLRLISLGTLPNGLHWDEMDTGYQAYSLLRTGKDYFNNPLPMFPHSFADFRTPVFIYSAVPFVAFLGLSATSVRLIAVTWGLVSIVLIYLLVRDWLAPLVFALSPWHLQYSRKSVETMSLTATFLLGLVCFQRGLRQPRWLILSALGFGLAMSAYAPGKLFVPLFLLV</sequence>
<proteinExistence type="predicted"/>
<dbReference type="Proteomes" id="UP000034307">
    <property type="component" value="Unassembled WGS sequence"/>
</dbReference>
<dbReference type="PANTHER" id="PTHR33908">
    <property type="entry name" value="MANNOSYLTRANSFERASE YKCB-RELATED"/>
    <property type="match status" value="1"/>
</dbReference>